<evidence type="ECO:0000256" key="2">
    <source>
        <dbReference type="SAM" id="Phobius"/>
    </source>
</evidence>
<keyword evidence="5" id="KW-1185">Reference proteome</keyword>
<evidence type="ECO:0008006" key="7">
    <source>
        <dbReference type="Google" id="ProtNLM"/>
    </source>
</evidence>
<keyword evidence="2" id="KW-0472">Membrane</keyword>
<gene>
    <name evidence="3" type="ORF">MFU01_71120</name>
    <name evidence="4" type="ORF">SAMN05443572_111259</name>
</gene>
<organism evidence="3 6">
    <name type="scientific">Myxococcus fulvus</name>
    <dbReference type="NCBI Taxonomy" id="33"/>
    <lineage>
        <taxon>Bacteria</taxon>
        <taxon>Pseudomonadati</taxon>
        <taxon>Myxococcota</taxon>
        <taxon>Myxococcia</taxon>
        <taxon>Myxococcales</taxon>
        <taxon>Cystobacterineae</taxon>
        <taxon>Myxococcaceae</taxon>
        <taxon>Myxococcus</taxon>
    </lineage>
</organism>
<accession>A0A511TD14</accession>
<keyword evidence="2" id="KW-0812">Transmembrane</keyword>
<feature type="transmembrane region" description="Helical" evidence="2">
    <location>
        <begin position="94"/>
        <end position="111"/>
    </location>
</feature>
<reference evidence="3 6" key="2">
    <citation type="submission" date="2019-07" db="EMBL/GenBank/DDBJ databases">
        <title>Whole genome shotgun sequence of Myxococcus fulvus NBRC 100333.</title>
        <authorList>
            <person name="Hosoyama A."/>
            <person name="Uohara A."/>
            <person name="Ohji S."/>
            <person name="Ichikawa N."/>
        </authorList>
    </citation>
    <scope>NUCLEOTIDE SEQUENCE [LARGE SCALE GENOMIC DNA]</scope>
    <source>
        <strain evidence="3 6">NBRC 100333</strain>
    </source>
</reference>
<dbReference type="Proteomes" id="UP000183760">
    <property type="component" value="Unassembled WGS sequence"/>
</dbReference>
<evidence type="ECO:0000313" key="3">
    <source>
        <dbReference type="EMBL" id="GEN12075.1"/>
    </source>
</evidence>
<proteinExistence type="predicted"/>
<dbReference type="AlphaFoldDB" id="A0A511TD14"/>
<dbReference type="Gene3D" id="1.20.1440.20">
    <property type="entry name" value="LemA-like domain"/>
    <property type="match status" value="1"/>
</dbReference>
<dbReference type="EMBL" id="FOIB01000011">
    <property type="protein sequence ID" value="SEU36657.1"/>
    <property type="molecule type" value="Genomic_DNA"/>
</dbReference>
<dbReference type="Proteomes" id="UP000321514">
    <property type="component" value="Unassembled WGS sequence"/>
</dbReference>
<dbReference type="SUPFAM" id="SSF140478">
    <property type="entry name" value="LemA-like"/>
    <property type="match status" value="1"/>
</dbReference>
<dbReference type="OrthoDB" id="5525843at2"/>
<keyword evidence="1" id="KW-0175">Coiled coil</keyword>
<dbReference type="EMBL" id="BJXR01000053">
    <property type="protein sequence ID" value="GEN12075.1"/>
    <property type="molecule type" value="Genomic_DNA"/>
</dbReference>
<evidence type="ECO:0000313" key="5">
    <source>
        <dbReference type="Proteomes" id="UP000183760"/>
    </source>
</evidence>
<protein>
    <recommendedName>
        <fullName evidence="7">LemA family protein</fullName>
    </recommendedName>
</protein>
<evidence type="ECO:0000313" key="6">
    <source>
        <dbReference type="Proteomes" id="UP000321514"/>
    </source>
</evidence>
<feature type="coiled-coil region" evidence="1">
    <location>
        <begin position="65"/>
        <end position="92"/>
    </location>
</feature>
<evidence type="ECO:0000313" key="4">
    <source>
        <dbReference type="EMBL" id="SEU36657.1"/>
    </source>
</evidence>
<evidence type="ECO:0000256" key="1">
    <source>
        <dbReference type="SAM" id="Coils"/>
    </source>
</evidence>
<keyword evidence="2" id="KW-1133">Transmembrane helix</keyword>
<reference evidence="4 5" key="1">
    <citation type="submission" date="2016-10" db="EMBL/GenBank/DDBJ databases">
        <authorList>
            <person name="Varghese N."/>
            <person name="Submissions S."/>
        </authorList>
    </citation>
    <scope>NUCLEOTIDE SEQUENCE [LARGE SCALE GENOMIC DNA]</scope>
    <source>
        <strain evidence="4 5">DSM 16525</strain>
    </source>
</reference>
<sequence>MSPSERARESSRTHVAYDDVNELIATATRLMQKDTAPETLTAEDLRRIGAELDIPARYVDQALEALARRREAQALEARAREAQARLRARRLRRGAWGGAALLGLMAVWGLVVRNGLTSSMADVARQRAQVRNVLERRESLRARLHSLTPGPERDAELSGADNRVSVEIRRYDERAASFNAAMTSFPSGWIGHLSGLPASLPLSSEVSTW</sequence>
<name>A0A511TD14_MYXFU</name>
<comment type="caution">
    <text evidence="3">The sequence shown here is derived from an EMBL/GenBank/DDBJ whole genome shotgun (WGS) entry which is preliminary data.</text>
</comment>
<dbReference type="InterPro" id="IPR023353">
    <property type="entry name" value="LemA-like_dom_sf"/>
</dbReference>
<dbReference type="RefSeq" id="WP_074958020.1">
    <property type="nucleotide sequence ID" value="NZ_BJXR01000053.1"/>
</dbReference>